<sequence>MKNVVLAVALATGACCLIGAQDMQMAHGSMKMDKDGKPIPSPRKMAMADLGGTSIHISYGAPSLRGRKMVGGQDPYGKEWRLGANEATSFETSGDLMVGGTHVPAGKYTLFALPEANKWTLIISKKTGEWGIPYPGAGDDLARVPMQKAPASGSLEQMLIDFEKSTAKSTQMHVKWATDNYYVTITKM</sequence>
<name>A0ABW9KHD1_9BACT</name>
<dbReference type="InterPro" id="IPR021314">
    <property type="entry name" value="DUF2911"/>
</dbReference>
<proteinExistence type="predicted"/>
<dbReference type="PROSITE" id="PS51257">
    <property type="entry name" value="PROKAR_LIPOPROTEIN"/>
    <property type="match status" value="1"/>
</dbReference>
<feature type="chain" id="PRO_5046363710" evidence="1">
    <location>
        <begin position="21"/>
        <end position="188"/>
    </location>
</feature>
<keyword evidence="1" id="KW-0732">Signal</keyword>
<evidence type="ECO:0000313" key="2">
    <source>
        <dbReference type="EMBL" id="MFN2974628.1"/>
    </source>
</evidence>
<dbReference type="EMBL" id="JBJYXY010000001">
    <property type="protein sequence ID" value="MFN2974628.1"/>
    <property type="molecule type" value="Genomic_DNA"/>
</dbReference>
<comment type="caution">
    <text evidence="2">The sequence shown here is derived from an EMBL/GenBank/DDBJ whole genome shotgun (WGS) entry which is preliminary data.</text>
</comment>
<evidence type="ECO:0000313" key="3">
    <source>
        <dbReference type="Proteomes" id="UP001634747"/>
    </source>
</evidence>
<organism evidence="2 3">
    <name type="scientific">Terriglobus aquaticus</name>
    <dbReference type="NCBI Taxonomy" id="940139"/>
    <lineage>
        <taxon>Bacteria</taxon>
        <taxon>Pseudomonadati</taxon>
        <taxon>Acidobacteriota</taxon>
        <taxon>Terriglobia</taxon>
        <taxon>Terriglobales</taxon>
        <taxon>Acidobacteriaceae</taxon>
        <taxon>Terriglobus</taxon>
    </lineage>
</organism>
<evidence type="ECO:0000256" key="1">
    <source>
        <dbReference type="SAM" id="SignalP"/>
    </source>
</evidence>
<reference evidence="2 3" key="1">
    <citation type="submission" date="2024-12" db="EMBL/GenBank/DDBJ databases">
        <authorList>
            <person name="Lee Y."/>
        </authorList>
    </citation>
    <scope>NUCLEOTIDE SEQUENCE [LARGE SCALE GENOMIC DNA]</scope>
    <source>
        <strain evidence="2 3">03SUJ4</strain>
    </source>
</reference>
<dbReference type="Proteomes" id="UP001634747">
    <property type="component" value="Unassembled WGS sequence"/>
</dbReference>
<feature type="signal peptide" evidence="1">
    <location>
        <begin position="1"/>
        <end position="20"/>
    </location>
</feature>
<protein>
    <submittedName>
        <fullName evidence="2">DUF2911 domain-containing protein</fullName>
    </submittedName>
</protein>
<dbReference type="Pfam" id="PF11138">
    <property type="entry name" value="DUF2911"/>
    <property type="match status" value="1"/>
</dbReference>
<keyword evidence="3" id="KW-1185">Reference proteome</keyword>
<dbReference type="RefSeq" id="WP_263415120.1">
    <property type="nucleotide sequence ID" value="NZ_BAABBH010000001.1"/>
</dbReference>
<gene>
    <name evidence="2" type="ORF">ACK2TP_02515</name>
</gene>
<accession>A0ABW9KHD1</accession>